<feature type="compositionally biased region" description="Low complexity" evidence="1">
    <location>
        <begin position="217"/>
        <end position="237"/>
    </location>
</feature>
<feature type="compositionally biased region" description="Low complexity" evidence="1">
    <location>
        <begin position="116"/>
        <end position="141"/>
    </location>
</feature>
<evidence type="ECO:0000313" key="2">
    <source>
        <dbReference type="EMBL" id="MPC79535.1"/>
    </source>
</evidence>
<organism evidence="2 3">
    <name type="scientific">Portunus trituberculatus</name>
    <name type="common">Swimming crab</name>
    <name type="synonym">Neptunus trituberculatus</name>
    <dbReference type="NCBI Taxonomy" id="210409"/>
    <lineage>
        <taxon>Eukaryota</taxon>
        <taxon>Metazoa</taxon>
        <taxon>Ecdysozoa</taxon>
        <taxon>Arthropoda</taxon>
        <taxon>Crustacea</taxon>
        <taxon>Multicrustacea</taxon>
        <taxon>Malacostraca</taxon>
        <taxon>Eumalacostraca</taxon>
        <taxon>Eucarida</taxon>
        <taxon>Decapoda</taxon>
        <taxon>Pleocyemata</taxon>
        <taxon>Brachyura</taxon>
        <taxon>Eubrachyura</taxon>
        <taxon>Portunoidea</taxon>
        <taxon>Portunidae</taxon>
        <taxon>Portuninae</taxon>
        <taxon>Portunus</taxon>
    </lineage>
</organism>
<name>A0A5B7IBE8_PORTR</name>
<protein>
    <submittedName>
        <fullName evidence="2">Uncharacterized protein</fullName>
    </submittedName>
</protein>
<dbReference type="OrthoDB" id="6374935at2759"/>
<dbReference type="EMBL" id="VSRR010051381">
    <property type="protein sequence ID" value="MPC79535.1"/>
    <property type="molecule type" value="Genomic_DNA"/>
</dbReference>
<evidence type="ECO:0000313" key="3">
    <source>
        <dbReference type="Proteomes" id="UP000324222"/>
    </source>
</evidence>
<dbReference type="Proteomes" id="UP000324222">
    <property type="component" value="Unassembled WGS sequence"/>
</dbReference>
<evidence type="ECO:0000256" key="1">
    <source>
        <dbReference type="SAM" id="MobiDB-lite"/>
    </source>
</evidence>
<keyword evidence="3" id="KW-1185">Reference proteome</keyword>
<comment type="caution">
    <text evidence="2">The sequence shown here is derived from an EMBL/GenBank/DDBJ whole genome shotgun (WGS) entry which is preliminary data.</text>
</comment>
<gene>
    <name evidence="2" type="ORF">E2C01_074063</name>
</gene>
<feature type="region of interest" description="Disordered" evidence="1">
    <location>
        <begin position="166"/>
        <end position="240"/>
    </location>
</feature>
<sequence>MSSGRKGDGERSSSYSSTDTTKRNRSRFRLRRMNSFDCSYEDIEVREERSPRELSVEGRLRARHFHSYSSSSSSASLLPGQKFLRFSDECWCGPMIEHCAVILSKSRQRQRFGLRSSSSSSSSSSNSSSSSDSSSSSNTNCSITSCTSTNCCYSGATSTERLIDWQRQPSEKVKHRSSTSQSPSPRHTGAKTRRSGRSLSLAERRRQLCSSASLPQSTDTDCTPSTTTSPTSTTTSTNVCLERRRRRSQFRRAWSLFSLTCDKDMERERREKSPQQKILRPPTRHYYRRGASGLPIECSSTYLGLAY</sequence>
<dbReference type="AlphaFoldDB" id="A0A5B7IBE8"/>
<feature type="compositionally biased region" description="Basic and acidic residues" evidence="1">
    <location>
        <begin position="1"/>
        <end position="11"/>
    </location>
</feature>
<proteinExistence type="predicted"/>
<accession>A0A5B7IBE8</accession>
<feature type="region of interest" description="Disordered" evidence="1">
    <location>
        <begin position="113"/>
        <end position="141"/>
    </location>
</feature>
<reference evidence="2 3" key="1">
    <citation type="submission" date="2019-05" db="EMBL/GenBank/DDBJ databases">
        <title>Another draft genome of Portunus trituberculatus and its Hox gene families provides insights of decapod evolution.</title>
        <authorList>
            <person name="Jeong J.-H."/>
            <person name="Song I."/>
            <person name="Kim S."/>
            <person name="Choi T."/>
            <person name="Kim D."/>
            <person name="Ryu S."/>
            <person name="Kim W."/>
        </authorList>
    </citation>
    <scope>NUCLEOTIDE SEQUENCE [LARGE SCALE GENOMIC DNA]</scope>
    <source>
        <tissue evidence="2">Muscle</tissue>
    </source>
</reference>
<feature type="region of interest" description="Disordered" evidence="1">
    <location>
        <begin position="1"/>
        <end position="26"/>
    </location>
</feature>